<keyword evidence="9 11" id="KW-0482">Metalloprotease</keyword>
<evidence type="ECO:0000313" key="13">
    <source>
        <dbReference type="EMBL" id="MBB4154032.1"/>
    </source>
</evidence>
<keyword evidence="14" id="KW-1185">Reference proteome</keyword>
<dbReference type="CDD" id="cd06163">
    <property type="entry name" value="S2P-M50_PDZ_RseP-like"/>
    <property type="match status" value="1"/>
</dbReference>
<dbReference type="InterPro" id="IPR041489">
    <property type="entry name" value="PDZ_6"/>
</dbReference>
<keyword evidence="4 13" id="KW-0645">Protease</keyword>
<evidence type="ECO:0000256" key="4">
    <source>
        <dbReference type="ARBA" id="ARBA00022670"/>
    </source>
</evidence>
<evidence type="ECO:0000313" key="14">
    <source>
        <dbReference type="Proteomes" id="UP000529795"/>
    </source>
</evidence>
<dbReference type="PANTHER" id="PTHR42837">
    <property type="entry name" value="REGULATOR OF SIGMA-E PROTEASE RSEP"/>
    <property type="match status" value="1"/>
</dbReference>
<feature type="transmembrane region" description="Helical" evidence="11">
    <location>
        <begin position="6"/>
        <end position="24"/>
    </location>
</feature>
<evidence type="ECO:0000256" key="8">
    <source>
        <dbReference type="ARBA" id="ARBA00022989"/>
    </source>
</evidence>
<dbReference type="InterPro" id="IPR004387">
    <property type="entry name" value="Pept_M50_Zn"/>
</dbReference>
<accession>A0A840FBK9</accession>
<dbReference type="EC" id="3.4.24.-" evidence="11"/>
<comment type="caution">
    <text evidence="13">The sequence shown here is derived from an EMBL/GenBank/DDBJ whole genome shotgun (WGS) entry which is preliminary data.</text>
</comment>
<reference evidence="13 14" key="1">
    <citation type="submission" date="2020-08" db="EMBL/GenBank/DDBJ databases">
        <title>Genomic Encyclopedia of Type Strains, Phase IV (KMG-IV): sequencing the most valuable type-strain genomes for metagenomic binning, comparative biology and taxonomic classification.</title>
        <authorList>
            <person name="Goeker M."/>
        </authorList>
    </citation>
    <scope>NUCLEOTIDE SEQUENCE [LARGE SCALE GENOMIC DNA]</scope>
    <source>
        <strain evidence="13 14">YC6723</strain>
    </source>
</reference>
<evidence type="ECO:0000256" key="9">
    <source>
        <dbReference type="ARBA" id="ARBA00023049"/>
    </source>
</evidence>
<keyword evidence="11" id="KW-0479">Metal-binding</keyword>
<evidence type="ECO:0000256" key="5">
    <source>
        <dbReference type="ARBA" id="ARBA00022692"/>
    </source>
</evidence>
<dbReference type="Pfam" id="PF02163">
    <property type="entry name" value="Peptidase_M50"/>
    <property type="match status" value="1"/>
</dbReference>
<dbReference type="InterPro" id="IPR001478">
    <property type="entry name" value="PDZ"/>
</dbReference>
<keyword evidence="8 11" id="KW-1133">Transmembrane helix</keyword>
<dbReference type="PROSITE" id="PS50106">
    <property type="entry name" value="PDZ"/>
    <property type="match status" value="1"/>
</dbReference>
<feature type="domain" description="PDZ" evidence="12">
    <location>
        <begin position="130"/>
        <end position="198"/>
    </location>
</feature>
<keyword evidence="10 11" id="KW-0472">Membrane</keyword>
<comment type="similarity">
    <text evidence="3 11">Belongs to the peptidase M50B family.</text>
</comment>
<keyword evidence="5 11" id="KW-0812">Transmembrane</keyword>
<dbReference type="NCBIfam" id="TIGR00054">
    <property type="entry name" value="RIP metalloprotease RseP"/>
    <property type="match status" value="1"/>
</dbReference>
<dbReference type="Pfam" id="PF17820">
    <property type="entry name" value="PDZ_6"/>
    <property type="match status" value="1"/>
</dbReference>
<comment type="subcellular location">
    <subcellularLocation>
        <location evidence="2">Membrane</location>
        <topology evidence="2">Multi-pass membrane protein</topology>
    </subcellularLocation>
</comment>
<feature type="transmembrane region" description="Helical" evidence="11">
    <location>
        <begin position="110"/>
        <end position="135"/>
    </location>
</feature>
<dbReference type="SMART" id="SM00228">
    <property type="entry name" value="PDZ"/>
    <property type="match status" value="1"/>
</dbReference>
<dbReference type="Gene3D" id="2.30.42.10">
    <property type="match status" value="1"/>
</dbReference>
<dbReference type="InterPro" id="IPR036034">
    <property type="entry name" value="PDZ_sf"/>
</dbReference>
<keyword evidence="6 11" id="KW-0378">Hydrolase</keyword>
<comment type="cofactor">
    <cofactor evidence="1 11">
        <name>Zn(2+)</name>
        <dbReference type="ChEBI" id="CHEBI:29105"/>
    </cofactor>
</comment>
<dbReference type="AlphaFoldDB" id="A0A840FBK9"/>
<protein>
    <recommendedName>
        <fullName evidence="11">Zinc metalloprotease</fullName>
        <ecNumber evidence="11">3.4.24.-</ecNumber>
    </recommendedName>
</protein>
<dbReference type="EMBL" id="JACIEV010000005">
    <property type="protein sequence ID" value="MBB4154032.1"/>
    <property type="molecule type" value="Genomic_DNA"/>
</dbReference>
<feature type="transmembrane region" description="Helical" evidence="11">
    <location>
        <begin position="294"/>
        <end position="312"/>
    </location>
</feature>
<evidence type="ECO:0000256" key="2">
    <source>
        <dbReference type="ARBA" id="ARBA00004141"/>
    </source>
</evidence>
<dbReference type="GO" id="GO:0016020">
    <property type="term" value="C:membrane"/>
    <property type="evidence" value="ECO:0007669"/>
    <property type="project" value="UniProtKB-SubCell"/>
</dbReference>
<evidence type="ECO:0000256" key="6">
    <source>
        <dbReference type="ARBA" id="ARBA00022801"/>
    </source>
</evidence>
<dbReference type="PANTHER" id="PTHR42837:SF2">
    <property type="entry name" value="MEMBRANE METALLOPROTEASE ARASP2, CHLOROPLASTIC-RELATED"/>
    <property type="match status" value="1"/>
</dbReference>
<dbReference type="RefSeq" id="WP_183984194.1">
    <property type="nucleotide sequence ID" value="NZ_JACIEV010000005.1"/>
</dbReference>
<evidence type="ECO:0000256" key="3">
    <source>
        <dbReference type="ARBA" id="ARBA00007931"/>
    </source>
</evidence>
<dbReference type="GO" id="GO:0004222">
    <property type="term" value="F:metalloendopeptidase activity"/>
    <property type="evidence" value="ECO:0007669"/>
    <property type="project" value="InterPro"/>
</dbReference>
<dbReference type="GO" id="GO:0046872">
    <property type="term" value="F:metal ion binding"/>
    <property type="evidence" value="ECO:0007669"/>
    <property type="project" value="UniProtKB-KW"/>
</dbReference>
<name>A0A840FBK9_9SPHN</name>
<evidence type="ECO:0000256" key="1">
    <source>
        <dbReference type="ARBA" id="ARBA00001947"/>
    </source>
</evidence>
<organism evidence="13 14">
    <name type="scientific">Sphingomonas jinjuensis</name>
    <dbReference type="NCBI Taxonomy" id="535907"/>
    <lineage>
        <taxon>Bacteria</taxon>
        <taxon>Pseudomonadati</taxon>
        <taxon>Pseudomonadota</taxon>
        <taxon>Alphaproteobacteria</taxon>
        <taxon>Sphingomonadales</taxon>
        <taxon>Sphingomonadaceae</taxon>
        <taxon>Sphingomonas</taxon>
    </lineage>
</organism>
<dbReference type="SUPFAM" id="SSF50156">
    <property type="entry name" value="PDZ domain-like"/>
    <property type="match status" value="1"/>
</dbReference>
<evidence type="ECO:0000256" key="10">
    <source>
        <dbReference type="ARBA" id="ARBA00023136"/>
    </source>
</evidence>
<dbReference type="Proteomes" id="UP000529795">
    <property type="component" value="Unassembled WGS sequence"/>
</dbReference>
<dbReference type="GO" id="GO:0006508">
    <property type="term" value="P:proteolysis"/>
    <property type="evidence" value="ECO:0007669"/>
    <property type="project" value="UniProtKB-KW"/>
</dbReference>
<evidence type="ECO:0000259" key="12">
    <source>
        <dbReference type="PROSITE" id="PS50106"/>
    </source>
</evidence>
<feature type="transmembrane region" description="Helical" evidence="11">
    <location>
        <begin position="342"/>
        <end position="360"/>
    </location>
</feature>
<keyword evidence="7 11" id="KW-0862">Zinc</keyword>
<evidence type="ECO:0000256" key="7">
    <source>
        <dbReference type="ARBA" id="ARBA00022833"/>
    </source>
</evidence>
<dbReference type="InterPro" id="IPR008915">
    <property type="entry name" value="Peptidase_M50"/>
</dbReference>
<proteinExistence type="inferred from homology"/>
<sequence length="377" mass="40182">MIENPGILFSVLAFLCAIGPLVFIHEMGHYTAGRFFGIKADAFSIGFGREIAGWTDRLGTRWKIGWLPLGGYVKFAGDMNPAGVPDAAWLALPAAERERTFQAKPLWQRAIVVAAGPFVNLALAVLILAGFAYAYGVDRTPPVIDQVAAGTPAAAAGLAPGDRIVAIDGVAMATFSDLAKFALIRPGQAVAVTVQRDDRRQAMPLTIGTVRQRDRFGNEYRIGRLGIAGGKPVYAPVSLIEAPLAGVRATAEIVSGTVETLGQIISGRRSIDELGGPIRIAKVSGEQMSLGWPAFVWLLALLSINLGFINLLPVPLLDGGHLLFYAVEAVRRRPLEPQAQEWAFRGGLAAVLLLMLVVTFNDLGAVGVWQRLAGLIG</sequence>
<evidence type="ECO:0000256" key="11">
    <source>
        <dbReference type="RuleBase" id="RU362031"/>
    </source>
</evidence>
<gene>
    <name evidence="13" type="ORF">GGQ80_001942</name>
</gene>